<keyword evidence="8" id="KW-1185">Reference proteome</keyword>
<comment type="subcellular location">
    <subcellularLocation>
        <location evidence="1">Membrane</location>
    </subcellularLocation>
</comment>
<keyword evidence="3 5" id="KW-1133">Transmembrane helix</keyword>
<dbReference type="Pfam" id="PF04116">
    <property type="entry name" value="FA_hydroxylase"/>
    <property type="match status" value="1"/>
</dbReference>
<dbReference type="GO" id="GO:0016020">
    <property type="term" value="C:membrane"/>
    <property type="evidence" value="ECO:0007669"/>
    <property type="project" value="UniProtKB-SubCell"/>
</dbReference>
<gene>
    <name evidence="7" type="ORF">GCM10011425_15100</name>
</gene>
<evidence type="ECO:0000313" key="7">
    <source>
        <dbReference type="EMBL" id="GGI50298.1"/>
    </source>
</evidence>
<evidence type="ECO:0000256" key="1">
    <source>
        <dbReference type="ARBA" id="ARBA00004370"/>
    </source>
</evidence>
<sequence>MNVLNFLNQQSAVLLWLIFLIENLLVTATSLLFGLLILRRYKIQVPSVTSSEYWLCLLTNLINTAITYAGFWLWQHHYIRLEFSVSWHLLSDFLILFLAMDLAMYIFHYFIHHTAAYKVIHGLHHQYHNPTPIDLYVLHPLETIGFGALWLIVLSAYGFNFYAVIAYLTLNVIFGIIGHLGFEPLPQSITTNPFLKYWGTSSFHHNHHQDINCNFGFYTSIWDRLLGTYKERK</sequence>
<dbReference type="GO" id="GO:0016491">
    <property type="term" value="F:oxidoreductase activity"/>
    <property type="evidence" value="ECO:0007669"/>
    <property type="project" value="InterPro"/>
</dbReference>
<dbReference type="GO" id="GO:0005506">
    <property type="term" value="F:iron ion binding"/>
    <property type="evidence" value="ECO:0007669"/>
    <property type="project" value="InterPro"/>
</dbReference>
<feature type="transmembrane region" description="Helical" evidence="5">
    <location>
        <begin position="159"/>
        <end position="182"/>
    </location>
</feature>
<keyword evidence="4 5" id="KW-0472">Membrane</keyword>
<dbReference type="GO" id="GO:0008610">
    <property type="term" value="P:lipid biosynthetic process"/>
    <property type="evidence" value="ECO:0007669"/>
    <property type="project" value="InterPro"/>
</dbReference>
<evidence type="ECO:0000259" key="6">
    <source>
        <dbReference type="Pfam" id="PF04116"/>
    </source>
</evidence>
<dbReference type="RefSeq" id="WP_188415358.1">
    <property type="nucleotide sequence ID" value="NZ_BMDO01000003.1"/>
</dbReference>
<feature type="transmembrane region" description="Helical" evidence="5">
    <location>
        <begin position="53"/>
        <end position="73"/>
    </location>
</feature>
<dbReference type="AlphaFoldDB" id="A0A917N0Z0"/>
<proteinExistence type="predicted"/>
<dbReference type="PANTHER" id="PTHR11863">
    <property type="entry name" value="STEROL DESATURASE"/>
    <property type="match status" value="1"/>
</dbReference>
<evidence type="ECO:0000313" key="8">
    <source>
        <dbReference type="Proteomes" id="UP000662074"/>
    </source>
</evidence>
<evidence type="ECO:0000256" key="4">
    <source>
        <dbReference type="ARBA" id="ARBA00023136"/>
    </source>
</evidence>
<dbReference type="EMBL" id="BMDO01000003">
    <property type="protein sequence ID" value="GGI50298.1"/>
    <property type="molecule type" value="Genomic_DNA"/>
</dbReference>
<evidence type="ECO:0000256" key="5">
    <source>
        <dbReference type="SAM" id="Phobius"/>
    </source>
</evidence>
<comment type="caution">
    <text evidence="7">The sequence shown here is derived from an EMBL/GenBank/DDBJ whole genome shotgun (WGS) entry which is preliminary data.</text>
</comment>
<dbReference type="Proteomes" id="UP000662074">
    <property type="component" value="Unassembled WGS sequence"/>
</dbReference>
<feature type="transmembrane region" description="Helical" evidence="5">
    <location>
        <begin position="133"/>
        <end position="153"/>
    </location>
</feature>
<reference evidence="7" key="2">
    <citation type="submission" date="2020-09" db="EMBL/GenBank/DDBJ databases">
        <authorList>
            <person name="Sun Q."/>
            <person name="Sedlacek I."/>
        </authorList>
    </citation>
    <scope>NUCLEOTIDE SEQUENCE</scope>
    <source>
        <strain evidence="7">CCM 8711</strain>
    </source>
</reference>
<protein>
    <recommendedName>
        <fullName evidence="6">Fatty acid hydroxylase domain-containing protein</fullName>
    </recommendedName>
</protein>
<dbReference type="InterPro" id="IPR050307">
    <property type="entry name" value="Sterol_Desaturase_Related"/>
</dbReference>
<feature type="transmembrane region" description="Helical" evidence="5">
    <location>
        <begin position="93"/>
        <end position="112"/>
    </location>
</feature>
<feature type="domain" description="Fatty acid hydroxylase" evidence="6">
    <location>
        <begin position="93"/>
        <end position="228"/>
    </location>
</feature>
<evidence type="ECO:0000256" key="2">
    <source>
        <dbReference type="ARBA" id="ARBA00022692"/>
    </source>
</evidence>
<accession>A0A917N0Z0</accession>
<keyword evidence="2 5" id="KW-0812">Transmembrane</keyword>
<feature type="transmembrane region" description="Helical" evidence="5">
    <location>
        <begin position="12"/>
        <end position="41"/>
    </location>
</feature>
<organism evidence="7 8">
    <name type="scientific">Mucilaginibacter galii</name>
    <dbReference type="NCBI Taxonomy" id="2005073"/>
    <lineage>
        <taxon>Bacteria</taxon>
        <taxon>Pseudomonadati</taxon>
        <taxon>Bacteroidota</taxon>
        <taxon>Sphingobacteriia</taxon>
        <taxon>Sphingobacteriales</taxon>
        <taxon>Sphingobacteriaceae</taxon>
        <taxon>Mucilaginibacter</taxon>
    </lineage>
</organism>
<reference evidence="7" key="1">
    <citation type="journal article" date="2014" name="Int. J. Syst. Evol. Microbiol.">
        <title>Complete genome sequence of Corynebacterium casei LMG S-19264T (=DSM 44701T), isolated from a smear-ripened cheese.</title>
        <authorList>
            <consortium name="US DOE Joint Genome Institute (JGI-PGF)"/>
            <person name="Walter F."/>
            <person name="Albersmeier A."/>
            <person name="Kalinowski J."/>
            <person name="Ruckert C."/>
        </authorList>
    </citation>
    <scope>NUCLEOTIDE SEQUENCE</scope>
    <source>
        <strain evidence="7">CCM 8711</strain>
    </source>
</reference>
<evidence type="ECO:0000256" key="3">
    <source>
        <dbReference type="ARBA" id="ARBA00022989"/>
    </source>
</evidence>
<name>A0A917N0Z0_9SPHI</name>
<dbReference type="InterPro" id="IPR006694">
    <property type="entry name" value="Fatty_acid_hydroxylase"/>
</dbReference>